<name>A0ABN0NWC2_TRELE</name>
<dbReference type="PROSITE" id="PS50005">
    <property type="entry name" value="TPR"/>
    <property type="match status" value="1"/>
</dbReference>
<dbReference type="Pfam" id="PF14559">
    <property type="entry name" value="TPR_19"/>
    <property type="match status" value="1"/>
</dbReference>
<evidence type="ECO:0000256" key="3">
    <source>
        <dbReference type="SAM" id="SignalP"/>
    </source>
</evidence>
<dbReference type="SMART" id="SM00028">
    <property type="entry name" value="TPR"/>
    <property type="match status" value="4"/>
</dbReference>
<dbReference type="Proteomes" id="UP000016649">
    <property type="component" value="Unassembled WGS sequence"/>
</dbReference>
<evidence type="ECO:0000313" key="4">
    <source>
        <dbReference type="EMBL" id="ERJ91648.1"/>
    </source>
</evidence>
<dbReference type="InterPro" id="IPR011990">
    <property type="entry name" value="TPR-like_helical_dom_sf"/>
</dbReference>
<accession>A0ABN0NWC2</accession>
<gene>
    <name evidence="4" type="ORF">HMPREF9193_02101</name>
</gene>
<keyword evidence="3" id="KW-0732">Signal</keyword>
<dbReference type="EMBL" id="AWVH01000044">
    <property type="protein sequence ID" value="ERJ91648.1"/>
    <property type="molecule type" value="Genomic_DNA"/>
</dbReference>
<comment type="caution">
    <text evidence="4">The sequence shown here is derived from an EMBL/GenBank/DDBJ whole genome shotgun (WGS) entry which is preliminary data.</text>
</comment>
<evidence type="ECO:0000313" key="5">
    <source>
        <dbReference type="Proteomes" id="UP000016649"/>
    </source>
</evidence>
<dbReference type="SUPFAM" id="SSF81901">
    <property type="entry name" value="HCP-like"/>
    <property type="match status" value="1"/>
</dbReference>
<dbReference type="InterPro" id="IPR019734">
    <property type="entry name" value="TPR_rpt"/>
</dbReference>
<feature type="repeat" description="TPR" evidence="1">
    <location>
        <begin position="625"/>
        <end position="658"/>
    </location>
</feature>
<keyword evidence="1" id="KW-0802">TPR repeat</keyword>
<protein>
    <submittedName>
        <fullName evidence="4">Tetratricopeptide repeat protein</fullName>
    </submittedName>
</protein>
<dbReference type="SUPFAM" id="SSF48452">
    <property type="entry name" value="TPR-like"/>
    <property type="match status" value="2"/>
</dbReference>
<organism evidence="4 5">
    <name type="scientific">Treponema lecithinolyticum ATCC 700332</name>
    <dbReference type="NCBI Taxonomy" id="1321815"/>
    <lineage>
        <taxon>Bacteria</taxon>
        <taxon>Pseudomonadati</taxon>
        <taxon>Spirochaetota</taxon>
        <taxon>Spirochaetia</taxon>
        <taxon>Spirochaetales</taxon>
        <taxon>Treponemataceae</taxon>
        <taxon>Treponema</taxon>
    </lineage>
</organism>
<sequence>MRTVYRARGALCAAVFFCSLLSVQAAEAQSEGALFAEIVGRFTSGSYEYVLSAADTFLKKFPYSNRIPSVMLYKAESLYYRAQTKQAVELFTSLNDSFFEKKGSSLNSVPSAVPPAAVHTAEKTDKKAVSKSKERALSGQVPDTVPEEFAGKKARYWLGRIYSEQEKHVQALVYLYDLVKNPFGDKELDKDVLVCCARSLAAVGRTKDLNAVLNYYIRNYAQSDTPDEIIPFMSGLWMNLGVSSFKNGKFKEAKEYFRRADMQNVADGSSGNTQNGHSVQRELSGLYQALMLYKERENEKALVLLHERFPQDGENLFYYNALCAVLYGENERWEDCERCARQAWEQRNKKPFEFADKAGFWYAVCLFKKGSYAEAADVLQALENDKGFQTSALSGRLSDSEGKELVLAQSLYLSGKKEQALNIFTSRFPQSNESAKALLKSGKPVPAAKNKSAHAANDPYLEGLCAYAKEDWKTAADKLLSAAQSVAVQDVKAAKSNNAAQADKKNAVQYGSETKSWALYYGANALYRSGKYAESYAAAEQFLASDTLKRYTWDAYMLCALSALQQGKTSAASDKALAAVRSARTEKQKQESALFAAGLYMEQKNFSRAADVLKQSALQNTEDSIPARFLLASAYARSGNIEHAEREYERIMLLFPKTTQSRQAAVKRGEIRFEAGQYAKAEQYFQDFRFNYPAGIYSDTALFFEAQCREKQNDDFGALFLYRDLTLRFENSTYCFASLKALLSLYRKQRDYAQALETARRIQKRYPAEFAAADLQNAARELESLNAGADEKTAHSETAWQEAGKNKTPKGRKIGFQLAQEYASAESTRTKALKLLTEIAEELRISGSKEAFFHAQVLEKMGRIYREINECAKAAPCFLKAAERFSAAPEKESAEQTVKMLYFAVEAFDCAKMSADALAVYKRMQKDHAGSVWTARAKSITDKR</sequence>
<keyword evidence="5" id="KW-1185">Reference proteome</keyword>
<reference evidence="4 5" key="1">
    <citation type="submission" date="2013-08" db="EMBL/GenBank/DDBJ databases">
        <authorList>
            <person name="Weinstock G."/>
            <person name="Sodergren E."/>
            <person name="Wylie T."/>
            <person name="Fulton L."/>
            <person name="Fulton R."/>
            <person name="Fronick C."/>
            <person name="O'Laughlin M."/>
            <person name="Godfrey J."/>
            <person name="Miner T."/>
            <person name="Herter B."/>
            <person name="Appelbaum E."/>
            <person name="Cordes M."/>
            <person name="Lek S."/>
            <person name="Wollam A."/>
            <person name="Pepin K.H."/>
            <person name="Palsikar V.B."/>
            <person name="Mitreva M."/>
            <person name="Wilson R.K."/>
        </authorList>
    </citation>
    <scope>NUCLEOTIDE SEQUENCE [LARGE SCALE GENOMIC DNA]</scope>
    <source>
        <strain evidence="4 5">ATCC 700332</strain>
    </source>
</reference>
<feature type="region of interest" description="Disordered" evidence="2">
    <location>
        <begin position="788"/>
        <end position="808"/>
    </location>
</feature>
<evidence type="ECO:0000256" key="1">
    <source>
        <dbReference type="PROSITE-ProRule" id="PRU00339"/>
    </source>
</evidence>
<proteinExistence type="predicted"/>
<dbReference type="Pfam" id="PF13432">
    <property type="entry name" value="TPR_16"/>
    <property type="match status" value="2"/>
</dbReference>
<dbReference type="Gene3D" id="1.25.40.10">
    <property type="entry name" value="Tetratricopeptide repeat domain"/>
    <property type="match status" value="4"/>
</dbReference>
<dbReference type="Pfam" id="PF13174">
    <property type="entry name" value="TPR_6"/>
    <property type="match status" value="1"/>
</dbReference>
<feature type="chain" id="PRO_5046725701" evidence="3">
    <location>
        <begin position="29"/>
        <end position="944"/>
    </location>
</feature>
<feature type="signal peptide" evidence="3">
    <location>
        <begin position="1"/>
        <end position="28"/>
    </location>
</feature>
<evidence type="ECO:0000256" key="2">
    <source>
        <dbReference type="SAM" id="MobiDB-lite"/>
    </source>
</evidence>
<dbReference type="Pfam" id="PF13181">
    <property type="entry name" value="TPR_8"/>
    <property type="match status" value="1"/>
</dbReference>